<gene>
    <name evidence="4" type="ORF">NP493_225g00027</name>
</gene>
<dbReference type="Gene3D" id="3.80.10.10">
    <property type="entry name" value="Ribonuclease Inhibitor"/>
    <property type="match status" value="3"/>
</dbReference>
<sequence length="548" mass="62022">MSALPLTSYPTQFATHTPLLRVLSLSAIGGATIPAEYARLPRLEVLDFYKDSVPVTQLTAAMFDNIRDSDIKTLSFRSLKHLREIEVGAFSNLSNTRSLIIAFNKQLSFRKTVAALAASTNTTVDSVVLDGASGDKMTILVESDFCSPFWRAVRRLSIRGTSLLGFVFAKSHCLSQLRELVADYNSPIMVQPISPDFPAIFANLKTLSLSHRTLGTRAYYHAYDLSREDLFNVGDYFPTRPPVMPVANIETTNTCNYNKLLSLPSSLEFLYMTDIRSKLSVPQNGTFCVGNVRYLNLSHNSIATVLRDGCRINSSNRLEIIDLSHGQLETITSEFFYFPRLRYLNLSNNALGVSGSDFRETFRHLIRLEDINLSGNKLARISPEAFKRCTRLRRLNLANNELINIDLNFRHMVSLEYIDLSDNYLMRLSNTFLAKLDQQFNVRSLEVNIHSHMLICNHNSASFVCWTRVTHVRLTDRNHLTCSYNGRRDTKMVDIPLDQIQKEMFISCQGGRCPYWCRSSDILCRVCAVAIPALVCSEQTYAKPVARQ</sequence>
<evidence type="ECO:0000313" key="5">
    <source>
        <dbReference type="Proteomes" id="UP001209878"/>
    </source>
</evidence>
<evidence type="ECO:0000256" key="1">
    <source>
        <dbReference type="ARBA" id="ARBA00022614"/>
    </source>
</evidence>
<dbReference type="SMART" id="SM00369">
    <property type="entry name" value="LRR_TYP"/>
    <property type="match status" value="5"/>
</dbReference>
<dbReference type="PANTHER" id="PTHR24369:SF210">
    <property type="entry name" value="CHAOPTIN-RELATED"/>
    <property type="match status" value="1"/>
</dbReference>
<dbReference type="EMBL" id="JAODUO010000225">
    <property type="protein sequence ID" value="KAK2185717.1"/>
    <property type="molecule type" value="Genomic_DNA"/>
</dbReference>
<dbReference type="AlphaFoldDB" id="A0AAD9UDS5"/>
<keyword evidence="5" id="KW-1185">Reference proteome</keyword>
<dbReference type="PROSITE" id="PS51450">
    <property type="entry name" value="LRR"/>
    <property type="match status" value="1"/>
</dbReference>
<organism evidence="4 5">
    <name type="scientific">Ridgeia piscesae</name>
    <name type="common">Tubeworm</name>
    <dbReference type="NCBI Taxonomy" id="27915"/>
    <lineage>
        <taxon>Eukaryota</taxon>
        <taxon>Metazoa</taxon>
        <taxon>Spiralia</taxon>
        <taxon>Lophotrochozoa</taxon>
        <taxon>Annelida</taxon>
        <taxon>Polychaeta</taxon>
        <taxon>Sedentaria</taxon>
        <taxon>Canalipalpata</taxon>
        <taxon>Sabellida</taxon>
        <taxon>Siboglinidae</taxon>
        <taxon>Ridgeia</taxon>
    </lineage>
</organism>
<comment type="caution">
    <text evidence="4">The sequence shown here is derived from an EMBL/GenBank/DDBJ whole genome shotgun (WGS) entry which is preliminary data.</text>
</comment>
<proteinExistence type="predicted"/>
<evidence type="ECO:0000256" key="3">
    <source>
        <dbReference type="ARBA" id="ARBA00022737"/>
    </source>
</evidence>
<name>A0AAD9UDS5_RIDPI</name>
<dbReference type="PANTHER" id="PTHR24369">
    <property type="entry name" value="ANTIGEN BSP, PUTATIVE-RELATED"/>
    <property type="match status" value="1"/>
</dbReference>
<evidence type="ECO:0000256" key="2">
    <source>
        <dbReference type="ARBA" id="ARBA00022729"/>
    </source>
</evidence>
<dbReference type="Pfam" id="PF13855">
    <property type="entry name" value="LRR_8"/>
    <property type="match status" value="2"/>
</dbReference>
<dbReference type="InterPro" id="IPR050541">
    <property type="entry name" value="LRR_TM_domain-containing"/>
</dbReference>
<dbReference type="InterPro" id="IPR032675">
    <property type="entry name" value="LRR_dom_sf"/>
</dbReference>
<evidence type="ECO:0000313" key="4">
    <source>
        <dbReference type="EMBL" id="KAK2185717.1"/>
    </source>
</evidence>
<keyword evidence="2" id="KW-0732">Signal</keyword>
<keyword evidence="1" id="KW-0433">Leucine-rich repeat</keyword>
<dbReference type="InterPro" id="IPR003591">
    <property type="entry name" value="Leu-rich_rpt_typical-subtyp"/>
</dbReference>
<keyword evidence="3" id="KW-0677">Repeat</keyword>
<dbReference type="InterPro" id="IPR001611">
    <property type="entry name" value="Leu-rich_rpt"/>
</dbReference>
<accession>A0AAD9UDS5</accession>
<protein>
    <submittedName>
        <fullName evidence="4">Uncharacterized protein</fullName>
    </submittedName>
</protein>
<dbReference type="SUPFAM" id="SSF52058">
    <property type="entry name" value="L domain-like"/>
    <property type="match status" value="2"/>
</dbReference>
<reference evidence="4" key="1">
    <citation type="journal article" date="2023" name="Mol. Biol. Evol.">
        <title>Third-Generation Sequencing Reveals the Adaptive Role of the Epigenome in Three Deep-Sea Polychaetes.</title>
        <authorList>
            <person name="Perez M."/>
            <person name="Aroh O."/>
            <person name="Sun Y."/>
            <person name="Lan Y."/>
            <person name="Juniper S.K."/>
            <person name="Young C.R."/>
            <person name="Angers B."/>
            <person name="Qian P.Y."/>
        </authorList>
    </citation>
    <scope>NUCLEOTIDE SEQUENCE</scope>
    <source>
        <strain evidence="4">R07B-5</strain>
    </source>
</reference>
<dbReference type="GO" id="GO:0005886">
    <property type="term" value="C:plasma membrane"/>
    <property type="evidence" value="ECO:0007669"/>
    <property type="project" value="TreeGrafter"/>
</dbReference>
<dbReference type="Proteomes" id="UP001209878">
    <property type="component" value="Unassembled WGS sequence"/>
</dbReference>